<dbReference type="InParanoid" id="E3KVI6"/>
<name>E3KVI6_PUCGT</name>
<dbReference type="Proteomes" id="UP000008783">
    <property type="component" value="Unassembled WGS sequence"/>
</dbReference>
<reference evidence="2" key="2">
    <citation type="journal article" date="2011" name="Proc. Natl. Acad. Sci. U.S.A.">
        <title>Obligate biotrophy features unraveled by the genomic analysis of rust fungi.</title>
        <authorList>
            <person name="Duplessis S."/>
            <person name="Cuomo C.A."/>
            <person name="Lin Y.-C."/>
            <person name="Aerts A."/>
            <person name="Tisserant E."/>
            <person name="Veneault-Fourrey C."/>
            <person name="Joly D.L."/>
            <person name="Hacquard S."/>
            <person name="Amselem J."/>
            <person name="Cantarel B.L."/>
            <person name="Chiu R."/>
            <person name="Coutinho P.M."/>
            <person name="Feau N."/>
            <person name="Field M."/>
            <person name="Frey P."/>
            <person name="Gelhaye E."/>
            <person name="Goldberg J."/>
            <person name="Grabherr M.G."/>
            <person name="Kodira C.D."/>
            <person name="Kohler A."/>
            <person name="Kuees U."/>
            <person name="Lindquist E.A."/>
            <person name="Lucas S.M."/>
            <person name="Mago R."/>
            <person name="Mauceli E."/>
            <person name="Morin E."/>
            <person name="Murat C."/>
            <person name="Pangilinan J.L."/>
            <person name="Park R."/>
            <person name="Pearson M."/>
            <person name="Quesneville H."/>
            <person name="Rouhier N."/>
            <person name="Sakthikumar S."/>
            <person name="Salamov A.A."/>
            <person name="Schmutz J."/>
            <person name="Selles B."/>
            <person name="Shapiro H."/>
            <person name="Tanguay P."/>
            <person name="Tuskan G.A."/>
            <person name="Henrissat B."/>
            <person name="Van de Peer Y."/>
            <person name="Rouze P."/>
            <person name="Ellis J.G."/>
            <person name="Dodds P.N."/>
            <person name="Schein J.E."/>
            <person name="Zhong S."/>
            <person name="Hamelin R.C."/>
            <person name="Grigoriev I.V."/>
            <person name="Szabo L.J."/>
            <person name="Martin F."/>
        </authorList>
    </citation>
    <scope>NUCLEOTIDE SEQUENCE [LARGE SCALE GENOMIC DNA]</scope>
    <source>
        <strain evidence="2">CRL 75-36-700-3 / race SCCL</strain>
    </source>
</reference>
<evidence type="ECO:0000313" key="1">
    <source>
        <dbReference type="EMBL" id="EFP88326.2"/>
    </source>
</evidence>
<protein>
    <submittedName>
        <fullName evidence="1">Uncharacterized protein</fullName>
    </submittedName>
</protein>
<sequence>MDLKTQITLPSWKNLELHNKNHLQVSLSTIHGLLKRNSQLNLYLKREEDGSQCLKY</sequence>
<dbReference type="KEGG" id="pgr:PGTG_14410"/>
<reference key="1">
    <citation type="submission" date="2007-01" db="EMBL/GenBank/DDBJ databases">
        <title>The Genome Sequence of Puccinia graminis f. sp. tritici Strain CRL 75-36-700-3.</title>
        <authorList>
            <consortium name="The Broad Institute Genome Sequencing Platform"/>
            <person name="Birren B."/>
            <person name="Lander E."/>
            <person name="Galagan J."/>
            <person name="Nusbaum C."/>
            <person name="Devon K."/>
            <person name="Cuomo C."/>
            <person name="Jaffe D."/>
            <person name="Butler J."/>
            <person name="Alvarez P."/>
            <person name="Gnerre S."/>
            <person name="Grabherr M."/>
            <person name="Mauceli E."/>
            <person name="Brockman W."/>
            <person name="Young S."/>
            <person name="LaButti K."/>
            <person name="Sykes S."/>
            <person name="DeCaprio D."/>
            <person name="Crawford M."/>
            <person name="Koehrsen M."/>
            <person name="Engels R."/>
            <person name="Montgomery P."/>
            <person name="Pearson M."/>
            <person name="Howarth C."/>
            <person name="Larson L."/>
            <person name="White J."/>
            <person name="Zeng Q."/>
            <person name="Kodira C."/>
            <person name="Yandava C."/>
            <person name="Alvarado L."/>
            <person name="O'Leary S."/>
            <person name="Szabo L."/>
            <person name="Dean R."/>
            <person name="Schein J."/>
        </authorList>
    </citation>
    <scope>NUCLEOTIDE SEQUENCE</scope>
    <source>
        <strain>CRL 75-36-700-3</strain>
    </source>
</reference>
<dbReference type="GeneID" id="10535718"/>
<dbReference type="EMBL" id="DS178313">
    <property type="protein sequence ID" value="EFP88326.2"/>
    <property type="molecule type" value="Genomic_DNA"/>
</dbReference>
<dbReference type="AlphaFoldDB" id="E3KVI6"/>
<dbReference type="HOGENOM" id="CLU_3015260_0_0_1"/>
<keyword evidence="2" id="KW-1185">Reference proteome</keyword>
<gene>
    <name evidence="1" type="ORF">PGTG_14410</name>
</gene>
<evidence type="ECO:0000313" key="2">
    <source>
        <dbReference type="Proteomes" id="UP000008783"/>
    </source>
</evidence>
<dbReference type="VEuPathDB" id="FungiDB:PGTG_14410"/>
<proteinExistence type="predicted"/>
<dbReference type="RefSeq" id="XP_003332745.2">
    <property type="nucleotide sequence ID" value="XM_003332697.2"/>
</dbReference>
<organism evidence="1 2">
    <name type="scientific">Puccinia graminis f. sp. tritici (strain CRL 75-36-700-3 / race SCCL)</name>
    <name type="common">Black stem rust fungus</name>
    <dbReference type="NCBI Taxonomy" id="418459"/>
    <lineage>
        <taxon>Eukaryota</taxon>
        <taxon>Fungi</taxon>
        <taxon>Dikarya</taxon>
        <taxon>Basidiomycota</taxon>
        <taxon>Pucciniomycotina</taxon>
        <taxon>Pucciniomycetes</taxon>
        <taxon>Pucciniales</taxon>
        <taxon>Pucciniaceae</taxon>
        <taxon>Puccinia</taxon>
    </lineage>
</organism>
<accession>E3KVI6</accession>